<dbReference type="AlphaFoldDB" id="A0A284SCB9"/>
<feature type="region of interest" description="Disordered" evidence="1">
    <location>
        <begin position="89"/>
        <end position="108"/>
    </location>
</feature>
<evidence type="ECO:0000313" key="3">
    <source>
        <dbReference type="Proteomes" id="UP000219338"/>
    </source>
</evidence>
<accession>A0A284SCB9</accession>
<dbReference type="STRING" id="47428.A0A284SCB9"/>
<evidence type="ECO:0000313" key="2">
    <source>
        <dbReference type="EMBL" id="SJL18654.1"/>
    </source>
</evidence>
<protein>
    <submittedName>
        <fullName evidence="2">Uncharacterized protein</fullName>
    </submittedName>
</protein>
<organism evidence="2 3">
    <name type="scientific">Armillaria ostoyae</name>
    <name type="common">Armillaria root rot fungus</name>
    <dbReference type="NCBI Taxonomy" id="47428"/>
    <lineage>
        <taxon>Eukaryota</taxon>
        <taxon>Fungi</taxon>
        <taxon>Dikarya</taxon>
        <taxon>Basidiomycota</taxon>
        <taxon>Agaricomycotina</taxon>
        <taxon>Agaricomycetes</taxon>
        <taxon>Agaricomycetidae</taxon>
        <taxon>Agaricales</taxon>
        <taxon>Marasmiineae</taxon>
        <taxon>Physalacriaceae</taxon>
        <taxon>Armillaria</taxon>
    </lineage>
</organism>
<proteinExistence type="predicted"/>
<dbReference type="OrthoDB" id="2384350at2759"/>
<reference evidence="3" key="1">
    <citation type="journal article" date="2017" name="Nat. Ecol. Evol.">
        <title>Genome expansion and lineage-specific genetic innovations in the forest pathogenic fungi Armillaria.</title>
        <authorList>
            <person name="Sipos G."/>
            <person name="Prasanna A.N."/>
            <person name="Walter M.C."/>
            <person name="O'Connor E."/>
            <person name="Balint B."/>
            <person name="Krizsan K."/>
            <person name="Kiss B."/>
            <person name="Hess J."/>
            <person name="Varga T."/>
            <person name="Slot J."/>
            <person name="Riley R."/>
            <person name="Boka B."/>
            <person name="Rigling D."/>
            <person name="Barry K."/>
            <person name="Lee J."/>
            <person name="Mihaltcheva S."/>
            <person name="LaButti K."/>
            <person name="Lipzen A."/>
            <person name="Waldron R."/>
            <person name="Moloney N.M."/>
            <person name="Sperisen C."/>
            <person name="Kredics L."/>
            <person name="Vagvoelgyi C."/>
            <person name="Patrignani A."/>
            <person name="Fitzpatrick D."/>
            <person name="Nagy I."/>
            <person name="Doyle S."/>
            <person name="Anderson J.B."/>
            <person name="Grigoriev I.V."/>
            <person name="Gueldener U."/>
            <person name="Muensterkoetter M."/>
            <person name="Nagy L.G."/>
        </authorList>
    </citation>
    <scope>NUCLEOTIDE SEQUENCE [LARGE SCALE GENOMIC DNA]</scope>
    <source>
        <strain evidence="3">C18/9</strain>
    </source>
</reference>
<evidence type="ECO:0000256" key="1">
    <source>
        <dbReference type="SAM" id="MobiDB-lite"/>
    </source>
</evidence>
<gene>
    <name evidence="2" type="ORF">ARMOST_22251</name>
</gene>
<sequence>MAWPAHVRAVQKVSQMPLPVVPASPVKGSGDANDTMIGVEQTCSSAKSVWESKVAAPMPEAMELYELVGAHLVKGKWKAVDEADGWGKNASRRASMAVRPELQYNKQD</sequence>
<keyword evidence="3" id="KW-1185">Reference proteome</keyword>
<dbReference type="Proteomes" id="UP000219338">
    <property type="component" value="Unassembled WGS sequence"/>
</dbReference>
<dbReference type="EMBL" id="FUEG01000065">
    <property type="protein sequence ID" value="SJL18654.1"/>
    <property type="molecule type" value="Genomic_DNA"/>
</dbReference>
<name>A0A284SCB9_ARMOS</name>